<evidence type="ECO:0000313" key="2">
    <source>
        <dbReference type="Proteomes" id="UP001139157"/>
    </source>
</evidence>
<evidence type="ECO:0000313" key="1">
    <source>
        <dbReference type="EMBL" id="MCM6776240.1"/>
    </source>
</evidence>
<reference evidence="1" key="1">
    <citation type="submission" date="2022-06" db="EMBL/GenBank/DDBJ databases">
        <title>Novel species in genus nocardia.</title>
        <authorList>
            <person name="Li F."/>
        </authorList>
    </citation>
    <scope>NUCLEOTIDE SEQUENCE</scope>
    <source>
        <strain evidence="1">CDC141</strain>
    </source>
</reference>
<accession>A0A9X2E9S2</accession>
<dbReference type="RefSeq" id="WP_251914539.1">
    <property type="nucleotide sequence ID" value="NZ_JAMRXG010000009.1"/>
</dbReference>
<dbReference type="EMBL" id="JAMRXG010000009">
    <property type="protein sequence ID" value="MCM6776240.1"/>
    <property type="molecule type" value="Genomic_DNA"/>
</dbReference>
<dbReference type="Proteomes" id="UP001139157">
    <property type="component" value="Unassembled WGS sequence"/>
</dbReference>
<dbReference type="AlphaFoldDB" id="A0A9X2E9S2"/>
<proteinExistence type="predicted"/>
<comment type="caution">
    <text evidence="1">The sequence shown here is derived from an EMBL/GenBank/DDBJ whole genome shotgun (WGS) entry which is preliminary data.</text>
</comment>
<keyword evidence="2" id="KW-1185">Reference proteome</keyword>
<name>A0A9X2E9S2_9NOCA</name>
<protein>
    <submittedName>
        <fullName evidence="1">Uncharacterized protein</fullName>
    </submittedName>
</protein>
<organism evidence="1 2">
    <name type="scientific">Nocardia pulmonis</name>
    <dbReference type="NCBI Taxonomy" id="2951408"/>
    <lineage>
        <taxon>Bacteria</taxon>
        <taxon>Bacillati</taxon>
        <taxon>Actinomycetota</taxon>
        <taxon>Actinomycetes</taxon>
        <taxon>Mycobacteriales</taxon>
        <taxon>Nocardiaceae</taxon>
        <taxon>Nocardia</taxon>
    </lineage>
</organism>
<sequence length="94" mass="10659">MAQREVEFEFVDELPAKTGRGRDWLLDAFAEALKARPGQWARWPKPLMDSTAKTYVSAIGKGRLRPFPVGEFEAVVRFDVLYVRYVGEVPDDAA</sequence>
<gene>
    <name evidence="1" type="ORF">NDR86_22400</name>
</gene>